<dbReference type="RefSeq" id="WP_092607730.1">
    <property type="nucleotide sequence ID" value="NZ_FMYF01000003.1"/>
</dbReference>
<proteinExistence type="predicted"/>
<name>A0A1G6GH82_9ACTN</name>
<dbReference type="Proteomes" id="UP000199086">
    <property type="component" value="Unassembled WGS sequence"/>
</dbReference>
<sequence length="162" mass="16498">MATEATRSWRRGVLVALAALLLPLAGCDGGSGTLLATPKPRTPPPATMVHIQDVRTGMCLDADRLPAGGRIAYLEVLGCATEHNGEVFAVEPGAGTPEGIPDGKDCWAAYQGYVGTAPDRTQNQIRALTASADALAADRSAPLVCVAVTPSATTASLQGSGT</sequence>
<reference evidence="1 2" key="1">
    <citation type="submission" date="2016-06" db="EMBL/GenBank/DDBJ databases">
        <authorList>
            <person name="Olsen C.W."/>
            <person name="Carey S."/>
            <person name="Hinshaw L."/>
            <person name="Karasin A.I."/>
        </authorList>
    </citation>
    <scope>NUCLEOTIDE SEQUENCE [LARGE SCALE GENOMIC DNA]</scope>
    <source>
        <strain evidence="1 2">LZ-22</strain>
    </source>
</reference>
<organism evidence="1 2">
    <name type="scientific">Raineyella antarctica</name>
    <dbReference type="NCBI Taxonomy" id="1577474"/>
    <lineage>
        <taxon>Bacteria</taxon>
        <taxon>Bacillati</taxon>
        <taxon>Actinomycetota</taxon>
        <taxon>Actinomycetes</taxon>
        <taxon>Propionibacteriales</taxon>
        <taxon>Propionibacteriaceae</taxon>
        <taxon>Raineyella</taxon>
    </lineage>
</organism>
<evidence type="ECO:0008006" key="3">
    <source>
        <dbReference type="Google" id="ProtNLM"/>
    </source>
</evidence>
<accession>A0A1G6GH82</accession>
<dbReference type="EMBL" id="FMYF01000003">
    <property type="protein sequence ID" value="SDB81115.1"/>
    <property type="molecule type" value="Genomic_DNA"/>
</dbReference>
<dbReference type="AlphaFoldDB" id="A0A1G6GH82"/>
<evidence type="ECO:0000313" key="1">
    <source>
        <dbReference type="EMBL" id="SDB81115.1"/>
    </source>
</evidence>
<protein>
    <recommendedName>
        <fullName evidence="3">Septum formation</fullName>
    </recommendedName>
</protein>
<gene>
    <name evidence="1" type="ORF">GA0111570_103214</name>
</gene>
<keyword evidence="2" id="KW-1185">Reference proteome</keyword>
<dbReference type="STRING" id="1577474.GA0111570_103214"/>
<dbReference type="OrthoDB" id="3628931at2"/>
<evidence type="ECO:0000313" key="2">
    <source>
        <dbReference type="Proteomes" id="UP000199086"/>
    </source>
</evidence>